<gene>
    <name evidence="2" type="ORF">QOZ88_17720</name>
</gene>
<sequence>MSMSSPFEPHLRDQDESIPAADPGAGAPPTADGFGIGGEEPDRAPETDRPGPGTEDVDPPEDPAFRTPDPHDVGPASEN</sequence>
<evidence type="ECO:0000313" key="3">
    <source>
        <dbReference type="Proteomes" id="UP001233673"/>
    </source>
</evidence>
<keyword evidence="3" id="KW-1185">Reference proteome</keyword>
<feature type="region of interest" description="Disordered" evidence="1">
    <location>
        <begin position="1"/>
        <end position="79"/>
    </location>
</feature>
<evidence type="ECO:0000313" key="2">
    <source>
        <dbReference type="EMBL" id="MDP5184478.1"/>
    </source>
</evidence>
<feature type="compositionally biased region" description="Basic and acidic residues" evidence="1">
    <location>
        <begin position="40"/>
        <end position="49"/>
    </location>
</feature>
<proteinExistence type="predicted"/>
<dbReference type="Proteomes" id="UP001233673">
    <property type="component" value="Unassembled WGS sequence"/>
</dbReference>
<organism evidence="2 3">
    <name type="scientific">Blastococcus carthaginiensis</name>
    <dbReference type="NCBI Taxonomy" id="3050034"/>
    <lineage>
        <taxon>Bacteria</taxon>
        <taxon>Bacillati</taxon>
        <taxon>Actinomycetota</taxon>
        <taxon>Actinomycetes</taxon>
        <taxon>Geodermatophilales</taxon>
        <taxon>Geodermatophilaceae</taxon>
        <taxon>Blastococcus</taxon>
    </lineage>
</organism>
<dbReference type="EMBL" id="JASNFN010000024">
    <property type="protein sequence ID" value="MDP5184478.1"/>
    <property type="molecule type" value="Genomic_DNA"/>
</dbReference>
<accession>A0ABT9IFX0</accession>
<feature type="compositionally biased region" description="Low complexity" evidence="1">
    <location>
        <begin position="19"/>
        <end position="33"/>
    </location>
</feature>
<dbReference type="RefSeq" id="WP_306001040.1">
    <property type="nucleotide sequence ID" value="NZ_JASNFN010000024.1"/>
</dbReference>
<reference evidence="3" key="1">
    <citation type="submission" date="2023-05" db="EMBL/GenBank/DDBJ databases">
        <title>Draft genome of Pseudofrankia sp. BMG5.37.</title>
        <authorList>
            <person name="Gtari M."/>
            <person name="Ghodhbane F."/>
            <person name="Sbissi I."/>
        </authorList>
    </citation>
    <scope>NUCLEOTIDE SEQUENCE [LARGE SCALE GENOMIC DNA]</scope>
    <source>
        <strain evidence="3">BMG 814</strain>
    </source>
</reference>
<evidence type="ECO:0000256" key="1">
    <source>
        <dbReference type="SAM" id="MobiDB-lite"/>
    </source>
</evidence>
<protein>
    <submittedName>
        <fullName evidence="2">Uncharacterized protein</fullName>
    </submittedName>
</protein>
<name>A0ABT9IFX0_9ACTN</name>
<comment type="caution">
    <text evidence="2">The sequence shown here is derived from an EMBL/GenBank/DDBJ whole genome shotgun (WGS) entry which is preliminary data.</text>
</comment>